<dbReference type="EMBL" id="PUHP01000051">
    <property type="protein sequence ID" value="TQN74158.1"/>
    <property type="molecule type" value="Genomic_DNA"/>
</dbReference>
<dbReference type="AlphaFoldDB" id="A0A5Q4C490"/>
<dbReference type="OrthoDB" id="5280464at2759"/>
<feature type="non-terminal residue" evidence="1">
    <location>
        <position position="255"/>
    </location>
</feature>
<proteinExistence type="predicted"/>
<sequence length="255" mass="28903">MIRHVNPDPFVMCKKKQVPVSPAIYRNLLGAVLWKTAIAAPGGALEGRRDWSSTNQAYPRYFSHFPVYKVHAMDWSSQEKLFGPLAESFMEDIASLENIVYNADALWEVMASIYECENQASHFYNDQGRKRHGIEPPATLLDTNEGIEIRKVTVVLLVEFHNGANHDTFRGWGDAEWTSGGDLAADSSTESAEDNGIFVCHGRDICACLRPRYEALDDEEDETDCAPHPPLQLFTFMLRKHDELQFVRGAFDRTY</sequence>
<reference evidence="1 2" key="1">
    <citation type="journal article" date="2019" name="Sci. Rep.">
        <title>Colletotrichum shisoi sp. nov., an anthracnose pathogen of Perilla frutescens in Japan: molecular phylogenetic, morphological and genomic evidence.</title>
        <authorList>
            <person name="Gan P."/>
            <person name="Tsushima A."/>
            <person name="Hiroyama R."/>
            <person name="Narusaka M."/>
            <person name="Takano Y."/>
            <person name="Narusaka Y."/>
            <person name="Kawaradani M."/>
            <person name="Damm U."/>
            <person name="Shirasu K."/>
        </authorList>
    </citation>
    <scope>NUCLEOTIDE SEQUENCE [LARGE SCALE GENOMIC DNA]</scope>
    <source>
        <strain evidence="1 2">PG-2018a</strain>
    </source>
</reference>
<evidence type="ECO:0000313" key="1">
    <source>
        <dbReference type="EMBL" id="TQN74158.1"/>
    </source>
</evidence>
<accession>A0A5Q4C490</accession>
<dbReference type="Proteomes" id="UP000326340">
    <property type="component" value="Unassembled WGS sequence"/>
</dbReference>
<evidence type="ECO:0000313" key="2">
    <source>
        <dbReference type="Proteomes" id="UP000326340"/>
    </source>
</evidence>
<organism evidence="1 2">
    <name type="scientific">Colletotrichum shisoi</name>
    <dbReference type="NCBI Taxonomy" id="2078593"/>
    <lineage>
        <taxon>Eukaryota</taxon>
        <taxon>Fungi</taxon>
        <taxon>Dikarya</taxon>
        <taxon>Ascomycota</taxon>
        <taxon>Pezizomycotina</taxon>
        <taxon>Sordariomycetes</taxon>
        <taxon>Hypocreomycetidae</taxon>
        <taxon>Glomerellales</taxon>
        <taxon>Glomerellaceae</taxon>
        <taxon>Colletotrichum</taxon>
        <taxon>Colletotrichum destructivum species complex</taxon>
    </lineage>
</organism>
<gene>
    <name evidence="1" type="ORF">CSHISOI_01287</name>
</gene>
<comment type="caution">
    <text evidence="1">The sequence shown here is derived from an EMBL/GenBank/DDBJ whole genome shotgun (WGS) entry which is preliminary data.</text>
</comment>
<keyword evidence="2" id="KW-1185">Reference proteome</keyword>
<name>A0A5Q4C490_9PEZI</name>
<protein>
    <submittedName>
        <fullName evidence="1">Uncharacterized protein</fullName>
    </submittedName>
</protein>